<feature type="compositionally biased region" description="Polar residues" evidence="1">
    <location>
        <begin position="1"/>
        <end position="16"/>
    </location>
</feature>
<feature type="region of interest" description="Disordered" evidence="1">
    <location>
        <begin position="948"/>
        <end position="970"/>
    </location>
</feature>
<feature type="region of interest" description="Disordered" evidence="1">
    <location>
        <begin position="837"/>
        <end position="873"/>
    </location>
</feature>
<name>A0A1B6CTK7_9HEMI</name>
<feature type="compositionally biased region" description="Basic and acidic residues" evidence="1">
    <location>
        <begin position="629"/>
        <end position="639"/>
    </location>
</feature>
<feature type="compositionally biased region" description="Basic and acidic residues" evidence="1">
    <location>
        <begin position="676"/>
        <end position="685"/>
    </location>
</feature>
<feature type="non-terminal residue" evidence="2">
    <location>
        <position position="1"/>
    </location>
</feature>
<evidence type="ECO:0000256" key="1">
    <source>
        <dbReference type="SAM" id="MobiDB-lite"/>
    </source>
</evidence>
<feature type="region of interest" description="Disordered" evidence="1">
    <location>
        <begin position="514"/>
        <end position="716"/>
    </location>
</feature>
<feature type="region of interest" description="Disordered" evidence="1">
    <location>
        <begin position="764"/>
        <end position="793"/>
    </location>
</feature>
<feature type="compositionally biased region" description="Polar residues" evidence="1">
    <location>
        <begin position="860"/>
        <end position="873"/>
    </location>
</feature>
<feature type="region of interest" description="Disordered" evidence="1">
    <location>
        <begin position="291"/>
        <end position="316"/>
    </location>
</feature>
<accession>A0A1B6CTK7</accession>
<feature type="compositionally biased region" description="Polar residues" evidence="1">
    <location>
        <begin position="954"/>
        <end position="970"/>
    </location>
</feature>
<feature type="compositionally biased region" description="Polar residues" evidence="1">
    <location>
        <begin position="518"/>
        <end position="531"/>
    </location>
</feature>
<feature type="region of interest" description="Disordered" evidence="1">
    <location>
        <begin position="1"/>
        <end position="47"/>
    </location>
</feature>
<feature type="compositionally biased region" description="Low complexity" evidence="1">
    <location>
        <begin position="17"/>
        <end position="27"/>
    </location>
</feature>
<feature type="compositionally biased region" description="Polar residues" evidence="1">
    <location>
        <begin position="838"/>
        <end position="853"/>
    </location>
</feature>
<feature type="compositionally biased region" description="Acidic residues" evidence="1">
    <location>
        <begin position="292"/>
        <end position="312"/>
    </location>
</feature>
<reference evidence="2" key="1">
    <citation type="submission" date="2015-12" db="EMBL/GenBank/DDBJ databases">
        <title>De novo transcriptome assembly of four potential Pierce s Disease insect vectors from Arizona vineyards.</title>
        <authorList>
            <person name="Tassone E.E."/>
        </authorList>
    </citation>
    <scope>NUCLEOTIDE SEQUENCE</scope>
</reference>
<feature type="compositionally biased region" description="Basic and acidic residues" evidence="1">
    <location>
        <begin position="591"/>
        <end position="609"/>
    </location>
</feature>
<dbReference type="AlphaFoldDB" id="A0A1B6CTK7"/>
<evidence type="ECO:0000313" key="2">
    <source>
        <dbReference type="EMBL" id="JAS16812.1"/>
    </source>
</evidence>
<organism evidence="2">
    <name type="scientific">Clastoptera arizonana</name>
    <name type="common">Arizona spittle bug</name>
    <dbReference type="NCBI Taxonomy" id="38151"/>
    <lineage>
        <taxon>Eukaryota</taxon>
        <taxon>Metazoa</taxon>
        <taxon>Ecdysozoa</taxon>
        <taxon>Arthropoda</taxon>
        <taxon>Hexapoda</taxon>
        <taxon>Insecta</taxon>
        <taxon>Pterygota</taxon>
        <taxon>Neoptera</taxon>
        <taxon>Paraneoptera</taxon>
        <taxon>Hemiptera</taxon>
        <taxon>Auchenorrhyncha</taxon>
        <taxon>Cercopoidea</taxon>
        <taxon>Clastopteridae</taxon>
        <taxon>Clastoptera</taxon>
    </lineage>
</organism>
<feature type="compositionally biased region" description="Basic and acidic residues" evidence="1">
    <location>
        <begin position="534"/>
        <end position="547"/>
    </location>
</feature>
<proteinExistence type="predicted"/>
<feature type="compositionally biased region" description="Polar residues" evidence="1">
    <location>
        <begin position="563"/>
        <end position="575"/>
    </location>
</feature>
<gene>
    <name evidence="2" type="ORF">g.19024</name>
</gene>
<protein>
    <submittedName>
        <fullName evidence="2">Uncharacterized protein</fullName>
    </submittedName>
</protein>
<sequence>VPRMATPNQSGQNRLVQGQQQPELQQPYIPPSEQQVPEPRKYTGSAIPSRSFRMLQAMTAGSDTSATLPDGRKTPQLVNGGGAMWNYPAGYAGYPSYPPDPNYWYYPPNYPPQTPEQQKQFWEHYNSMCAYVAEVNANYGYPPYPVQSSHLYHSPSQHKNLRYYSDSDECGYSSTDEMTYYGSFFKHNPPPVIPYRCEQLQQAENRSLTPQIVITPSNSFTDNSELSVVERNNIVNGNVKVSTKLEETSEDSDTEAEDAKKIYQGLQTIKSVPNINVYNSFSDVNIFCQNSETDEREEDDDEDEVDDEEEETSSVCINEEDNLPKQLSIIFEESEHSSGTDSIKRPRNIVEDLETTSDCESSTATLDHCEDTDDDVVDTDEATVMVRLPLKLKFSRSENDEDVTTVIVGNSEVKSAPSTPEKDPLKEELIIQEIKRDEEEPEVSVTFTFPKKPKKSVKEMVKEIESINDKISSNEGSKSPSIEVLKKNRSVSQSPIDFWKEIIDEPKRKISDDIISPKITNRSNGFRSSMSETDEGKIEESDGHWEDDSSSTSVQTVRIAKNMSESENFSGSETVGTADEFEDIQTQSKQVIEHMKSVMDEEQNDHSSSDEEESSSSSSTSSSSESSCDDNKQTEEENNKSSNKISNDSKSDDVFVDYGSNDNNKIKVVQLKTKSNRNESCKSHEESEEDDSGVTSDMSRHISETDTDPECGSEMRKMSRYQRAATHSRLFKLLQDECGSEKDEDHFEPLFDDDSLSFRKEKLSLPLQNTSNSDPDSLSSSSGVNSPSSPTINDRLVNELVQSLLRRKKGRNFRKLPLEKLQAAALRILQEDMDPYDTVSSASEDSNFTQSPITDALASPANNNTTSQPTVPNQELYEGNYYDYCNYYNSWGNPIYYPDIEASLGYDIVPSRAFRLLQEHAQPNGFSSGAIEGLWAKCPRVLSSKNIPRELNVDPSQTTTESHAPSSINT</sequence>
<feature type="compositionally biased region" description="Low complexity" evidence="1">
    <location>
        <begin position="615"/>
        <end position="626"/>
    </location>
</feature>
<dbReference type="EMBL" id="GEDC01020486">
    <property type="protein sequence ID" value="JAS16812.1"/>
    <property type="molecule type" value="Transcribed_RNA"/>
</dbReference>
<feature type="compositionally biased region" description="Low complexity" evidence="1">
    <location>
        <begin position="771"/>
        <end position="790"/>
    </location>
</feature>